<reference evidence="3" key="1">
    <citation type="submission" date="2017-02" db="EMBL/GenBank/DDBJ databases">
        <authorList>
            <person name="Varghese N."/>
            <person name="Submissions S."/>
        </authorList>
    </citation>
    <scope>NUCLEOTIDE SEQUENCE [LARGE SCALE GENOMIC DNA]</scope>
    <source>
        <strain evidence="3">UM2</strain>
    </source>
</reference>
<evidence type="ECO:0000313" key="3">
    <source>
        <dbReference type="Proteomes" id="UP000189818"/>
    </source>
</evidence>
<organism evidence="2 3">
    <name type="scientific">Rhizorhabdus histidinilytica</name>
    <dbReference type="NCBI Taxonomy" id="439228"/>
    <lineage>
        <taxon>Bacteria</taxon>
        <taxon>Pseudomonadati</taxon>
        <taxon>Pseudomonadota</taxon>
        <taxon>Alphaproteobacteria</taxon>
        <taxon>Sphingomonadales</taxon>
        <taxon>Sphingomonadaceae</taxon>
        <taxon>Rhizorhabdus</taxon>
    </lineage>
</organism>
<evidence type="ECO:0000313" key="2">
    <source>
        <dbReference type="EMBL" id="SKB99289.1"/>
    </source>
</evidence>
<dbReference type="GO" id="GO:0016787">
    <property type="term" value="F:hydrolase activity"/>
    <property type="evidence" value="ECO:0007669"/>
    <property type="project" value="UniProtKB-KW"/>
</dbReference>
<dbReference type="InterPro" id="IPR013100">
    <property type="entry name" value="LEH"/>
</dbReference>
<dbReference type="Pfam" id="PF07858">
    <property type="entry name" value="LEH"/>
    <property type="match status" value="1"/>
</dbReference>
<dbReference type="EMBL" id="FUYM01000010">
    <property type="protein sequence ID" value="SKB99289.1"/>
    <property type="molecule type" value="Genomic_DNA"/>
</dbReference>
<sequence>MTDESSTSPIGIVTAFCAAWGRLDMDAVAALLHGDVDYHNIPMEPLAGKAAVEAYLRGAAARFDACAWEVRAIAATGNRVLTERVDRMCVEGTWITLPIMGIFEIEDGLIRRWRDYFDLASYRSQWPPAGQGGEEQ</sequence>
<protein>
    <submittedName>
        <fullName evidence="2">Limonene-1,2-epoxide hydrolase</fullName>
    </submittedName>
</protein>
<dbReference type="OrthoDB" id="9781757at2"/>
<evidence type="ECO:0000259" key="1">
    <source>
        <dbReference type="Pfam" id="PF07858"/>
    </source>
</evidence>
<dbReference type="Gene3D" id="3.10.450.50">
    <property type="match status" value="1"/>
</dbReference>
<accession>A0A1T5FSZ5</accession>
<keyword evidence="3" id="KW-1185">Reference proteome</keyword>
<name>A0A1T5FSZ5_9SPHN</name>
<dbReference type="STRING" id="439228.SAMN06295920_110195"/>
<proteinExistence type="predicted"/>
<dbReference type="InterPro" id="IPR032710">
    <property type="entry name" value="NTF2-like_dom_sf"/>
</dbReference>
<dbReference type="SUPFAM" id="SSF54427">
    <property type="entry name" value="NTF2-like"/>
    <property type="match status" value="1"/>
</dbReference>
<feature type="domain" description="Limonene-1,2-epoxide hydrolase" evidence="1">
    <location>
        <begin position="8"/>
        <end position="126"/>
    </location>
</feature>
<dbReference type="Proteomes" id="UP000189818">
    <property type="component" value="Unassembled WGS sequence"/>
</dbReference>
<keyword evidence="2" id="KW-0378">Hydrolase</keyword>
<dbReference type="RefSeq" id="WP_079649987.1">
    <property type="nucleotide sequence ID" value="NZ_FUYM01000010.1"/>
</dbReference>
<gene>
    <name evidence="2" type="ORF">SAMN06295920_110195</name>
</gene>
<dbReference type="AlphaFoldDB" id="A0A1T5FSZ5"/>